<keyword evidence="2" id="KW-1185">Reference proteome</keyword>
<evidence type="ECO:0000313" key="2">
    <source>
        <dbReference type="Proteomes" id="UP000324222"/>
    </source>
</evidence>
<dbReference type="EMBL" id="VSRR010001414">
    <property type="protein sequence ID" value="MPC25080.1"/>
    <property type="molecule type" value="Genomic_DNA"/>
</dbReference>
<sequence>MSAHLRVMQNEESRPQFRMAISEKVCLSVQHWNPDALIRTRPELPEDCGVPPEHRLTESPQVHAAYPDQIHLLHQPPCVTKAKLRVALTTSVAMRSSAPRWNASLPRAQCRALASSCSVSPAEFM</sequence>
<evidence type="ECO:0000313" key="1">
    <source>
        <dbReference type="EMBL" id="MPC25080.1"/>
    </source>
</evidence>
<comment type="caution">
    <text evidence="1">The sequence shown here is derived from an EMBL/GenBank/DDBJ whole genome shotgun (WGS) entry which is preliminary data.</text>
</comment>
<organism evidence="1 2">
    <name type="scientific">Portunus trituberculatus</name>
    <name type="common">Swimming crab</name>
    <name type="synonym">Neptunus trituberculatus</name>
    <dbReference type="NCBI Taxonomy" id="210409"/>
    <lineage>
        <taxon>Eukaryota</taxon>
        <taxon>Metazoa</taxon>
        <taxon>Ecdysozoa</taxon>
        <taxon>Arthropoda</taxon>
        <taxon>Crustacea</taxon>
        <taxon>Multicrustacea</taxon>
        <taxon>Malacostraca</taxon>
        <taxon>Eumalacostraca</taxon>
        <taxon>Eucarida</taxon>
        <taxon>Decapoda</taxon>
        <taxon>Pleocyemata</taxon>
        <taxon>Brachyura</taxon>
        <taxon>Eubrachyura</taxon>
        <taxon>Portunoidea</taxon>
        <taxon>Portunidae</taxon>
        <taxon>Portuninae</taxon>
        <taxon>Portunus</taxon>
    </lineage>
</organism>
<dbReference type="Proteomes" id="UP000324222">
    <property type="component" value="Unassembled WGS sequence"/>
</dbReference>
<accession>A0A5B7DUD2</accession>
<gene>
    <name evidence="1" type="ORF">E2C01_018179</name>
</gene>
<dbReference type="AlphaFoldDB" id="A0A5B7DUD2"/>
<proteinExistence type="predicted"/>
<protein>
    <submittedName>
        <fullName evidence="1">Uncharacterized protein</fullName>
    </submittedName>
</protein>
<reference evidence="1 2" key="1">
    <citation type="submission" date="2019-05" db="EMBL/GenBank/DDBJ databases">
        <title>Another draft genome of Portunus trituberculatus and its Hox gene families provides insights of decapod evolution.</title>
        <authorList>
            <person name="Jeong J.-H."/>
            <person name="Song I."/>
            <person name="Kim S."/>
            <person name="Choi T."/>
            <person name="Kim D."/>
            <person name="Ryu S."/>
            <person name="Kim W."/>
        </authorList>
    </citation>
    <scope>NUCLEOTIDE SEQUENCE [LARGE SCALE GENOMIC DNA]</scope>
    <source>
        <tissue evidence="1">Muscle</tissue>
    </source>
</reference>
<name>A0A5B7DUD2_PORTR</name>